<dbReference type="GO" id="GO:0004803">
    <property type="term" value="F:transposase activity"/>
    <property type="evidence" value="ECO:0007669"/>
    <property type="project" value="InterPro"/>
</dbReference>
<comment type="caution">
    <text evidence="1">The sequence shown here is derived from an EMBL/GenBank/DDBJ whole genome shotgun (WGS) entry which is preliminary data.</text>
</comment>
<dbReference type="AlphaFoldDB" id="A0A6H9T6P8"/>
<dbReference type="Pfam" id="PF01527">
    <property type="entry name" value="HTH_Tnp_1"/>
    <property type="match status" value="1"/>
</dbReference>
<evidence type="ECO:0000313" key="1">
    <source>
        <dbReference type="EMBL" id="KAB0644791.1"/>
    </source>
</evidence>
<dbReference type="GeneID" id="99819847"/>
<dbReference type="InterPro" id="IPR002514">
    <property type="entry name" value="Transposase_8"/>
</dbReference>
<keyword evidence="2" id="KW-1185">Reference proteome</keyword>
<dbReference type="EMBL" id="VZOJ01000001">
    <property type="protein sequence ID" value="KAB0644791.1"/>
    <property type="molecule type" value="Genomic_DNA"/>
</dbReference>
<organism evidence="1 2">
    <name type="scientific">Burkholderia latens</name>
    <dbReference type="NCBI Taxonomy" id="488446"/>
    <lineage>
        <taxon>Bacteria</taxon>
        <taxon>Pseudomonadati</taxon>
        <taxon>Pseudomonadota</taxon>
        <taxon>Betaproteobacteria</taxon>
        <taxon>Burkholderiales</taxon>
        <taxon>Burkholderiaceae</taxon>
        <taxon>Burkholderia</taxon>
        <taxon>Burkholderia cepacia complex</taxon>
    </lineage>
</organism>
<dbReference type="SUPFAM" id="SSF46689">
    <property type="entry name" value="Homeodomain-like"/>
    <property type="match status" value="1"/>
</dbReference>
<protein>
    <submittedName>
        <fullName evidence="1">Transposase</fullName>
    </submittedName>
</protein>
<dbReference type="InterPro" id="IPR009057">
    <property type="entry name" value="Homeodomain-like_sf"/>
</dbReference>
<dbReference type="GO" id="GO:0006313">
    <property type="term" value="P:DNA transposition"/>
    <property type="evidence" value="ECO:0007669"/>
    <property type="project" value="InterPro"/>
</dbReference>
<evidence type="ECO:0000313" key="2">
    <source>
        <dbReference type="Proteomes" id="UP000430232"/>
    </source>
</evidence>
<dbReference type="OrthoDB" id="3376843at2"/>
<dbReference type="RefSeq" id="WP_151062320.1">
    <property type="nucleotide sequence ID" value="NZ_CABVPL010000003.1"/>
</dbReference>
<dbReference type="GO" id="GO:0003677">
    <property type="term" value="F:DNA binding"/>
    <property type="evidence" value="ECO:0007669"/>
    <property type="project" value="InterPro"/>
</dbReference>
<accession>A0A6H9T6P8</accession>
<dbReference type="Proteomes" id="UP000430232">
    <property type="component" value="Unassembled WGS sequence"/>
</dbReference>
<gene>
    <name evidence="1" type="ORF">F7R21_00270</name>
</gene>
<sequence length="144" mass="16061">MTTEAPKRIGRKGVPNHPLEFRREMARLACEPGVSVARSAMAHGLNANLVFKWRGSFRAGEYDPVGLVPVKADVPTTEIAPLAPMSSTTLSYRRNSSSFPAIRMHSCFRTEVCCHYWIFLDGFLSETPERSCDNCLIVSSLNRL</sequence>
<name>A0A6H9T6P8_9BURK</name>
<proteinExistence type="predicted"/>
<reference evidence="1 2" key="1">
    <citation type="submission" date="2019-09" db="EMBL/GenBank/DDBJ databases">
        <title>Draft genome sequences of 48 bacterial type strains from the CCUG.</title>
        <authorList>
            <person name="Tunovic T."/>
            <person name="Pineiro-Iglesias B."/>
            <person name="Unosson C."/>
            <person name="Inganas E."/>
            <person name="Ohlen M."/>
            <person name="Cardew S."/>
            <person name="Jensie-Markopoulos S."/>
            <person name="Salva-Serra F."/>
            <person name="Jaen-Luchoro D."/>
            <person name="Karlsson R."/>
            <person name="Svensson-Stadler L."/>
            <person name="Chun J."/>
            <person name="Moore E."/>
        </authorList>
    </citation>
    <scope>NUCLEOTIDE SEQUENCE [LARGE SCALE GENOMIC DNA]</scope>
    <source>
        <strain evidence="1 2">CCUG 54555</strain>
    </source>
</reference>